<dbReference type="EMBL" id="CAOF01000020">
    <property type="protein sequence ID" value="CCO44585.1"/>
    <property type="molecule type" value="Genomic_DNA"/>
</dbReference>
<accession>A0AAV2VIL8</accession>
<dbReference type="SUPFAM" id="SSF53850">
    <property type="entry name" value="Periplasmic binding protein-like II"/>
    <property type="match status" value="1"/>
</dbReference>
<dbReference type="PANTHER" id="PTHR35936">
    <property type="entry name" value="MEMBRANE-BOUND LYTIC MUREIN TRANSGLYCOSYLASE F"/>
    <property type="match status" value="1"/>
</dbReference>
<name>A0AAV2VIL8_9VIBR</name>
<dbReference type="AlphaFoldDB" id="A0AAV2VIL8"/>
<evidence type="ECO:0000256" key="2">
    <source>
        <dbReference type="ARBA" id="ARBA00022729"/>
    </source>
</evidence>
<feature type="domain" description="Solute-binding protein family 3/N-terminal" evidence="4">
    <location>
        <begin position="24"/>
        <end position="246"/>
    </location>
</feature>
<gene>
    <name evidence="5" type="ORF">VIBNISOn1_1160093</name>
</gene>
<sequence>MFFKTVFLFLSLLLVPAGNATQMKELIGVQDEWAPFAMSGENKGIAVDIVTEALKSQGYRLRFKMMPFARAIHEVKRSRVDILVATWLTEERTEYLSYSHPYFYNSVKFIKRKGDGFEYFGMNSLEGKVVGIVRSYGYGDEFTNSPLFERHPVVDTLGNLKKLEAGRIDLTLEEPLVAKHIMRNAGMDVDQFAFTKNALSINALHVSISNKHPNANNILRAFNIGLKEIKKNGTYWDILVKYGLEAGD</sequence>
<proteinExistence type="inferred from homology"/>
<feature type="chain" id="PRO_5043337738" evidence="3">
    <location>
        <begin position="21"/>
        <end position="248"/>
    </location>
</feature>
<evidence type="ECO:0000313" key="6">
    <source>
        <dbReference type="Proteomes" id="UP000018211"/>
    </source>
</evidence>
<evidence type="ECO:0000313" key="5">
    <source>
        <dbReference type="EMBL" id="CCO44585.1"/>
    </source>
</evidence>
<dbReference type="Gene3D" id="3.40.190.10">
    <property type="entry name" value="Periplasmic binding protein-like II"/>
    <property type="match status" value="2"/>
</dbReference>
<dbReference type="Proteomes" id="UP000018211">
    <property type="component" value="Unassembled WGS sequence"/>
</dbReference>
<dbReference type="InterPro" id="IPR001638">
    <property type="entry name" value="Solute-binding_3/MltF_N"/>
</dbReference>
<reference evidence="5 6" key="1">
    <citation type="journal article" date="2013" name="ISME J.">
        <title>Comparative genomics of pathogenic lineages of Vibrio nigripulchritudo identifies virulence-associated traits.</title>
        <authorList>
            <person name="Goudenege D."/>
            <person name="Labreuche Y."/>
            <person name="Krin E."/>
            <person name="Ansquer D."/>
            <person name="Mangenot S."/>
            <person name="Calteau A."/>
            <person name="Medigue C."/>
            <person name="Mazel D."/>
            <person name="Polz M.F."/>
            <person name="Le Roux F."/>
        </authorList>
    </citation>
    <scope>NUCLEOTIDE SEQUENCE [LARGE SCALE GENOMIC DNA]</scope>
    <source>
        <strain evidence="5 6">SOn1</strain>
    </source>
</reference>
<evidence type="ECO:0000256" key="3">
    <source>
        <dbReference type="SAM" id="SignalP"/>
    </source>
</evidence>
<feature type="signal peptide" evidence="3">
    <location>
        <begin position="1"/>
        <end position="20"/>
    </location>
</feature>
<comment type="similarity">
    <text evidence="1">Belongs to the bacterial solute-binding protein 3 family.</text>
</comment>
<comment type="caution">
    <text evidence="5">The sequence shown here is derived from an EMBL/GenBank/DDBJ whole genome shotgun (WGS) entry which is preliminary data.</text>
</comment>
<organism evidence="5 6">
    <name type="scientific">Vibrio nigripulchritudo SOn1</name>
    <dbReference type="NCBI Taxonomy" id="1238450"/>
    <lineage>
        <taxon>Bacteria</taxon>
        <taxon>Pseudomonadati</taxon>
        <taxon>Pseudomonadota</taxon>
        <taxon>Gammaproteobacteria</taxon>
        <taxon>Vibrionales</taxon>
        <taxon>Vibrionaceae</taxon>
        <taxon>Vibrio</taxon>
    </lineage>
</organism>
<evidence type="ECO:0000256" key="1">
    <source>
        <dbReference type="ARBA" id="ARBA00010333"/>
    </source>
</evidence>
<protein>
    <submittedName>
        <fullName evidence="5">ABC-type amino acid transport/signal transduction systems, periplasmic component/domain</fullName>
    </submittedName>
</protein>
<keyword evidence="2 3" id="KW-0732">Signal</keyword>
<evidence type="ECO:0000259" key="4">
    <source>
        <dbReference type="SMART" id="SM00062"/>
    </source>
</evidence>
<dbReference type="PANTHER" id="PTHR35936:SF25">
    <property type="entry name" value="ABC TRANSPORTER SUBSTRATE-BINDING PROTEIN"/>
    <property type="match status" value="1"/>
</dbReference>
<dbReference type="RefSeq" id="WP_022610387.1">
    <property type="nucleotide sequence ID" value="NZ_LK391965.1"/>
</dbReference>
<dbReference type="Pfam" id="PF00497">
    <property type="entry name" value="SBP_bac_3"/>
    <property type="match status" value="1"/>
</dbReference>
<dbReference type="SMART" id="SM00062">
    <property type="entry name" value="PBPb"/>
    <property type="match status" value="1"/>
</dbReference>